<dbReference type="InterPro" id="IPR045864">
    <property type="entry name" value="aa-tRNA-synth_II/BPL/LPL"/>
</dbReference>
<dbReference type="InterPro" id="IPR036390">
    <property type="entry name" value="WH_DNA-bd_sf"/>
</dbReference>
<accession>C8WMD8</accession>
<sequence length="405" mass="44209">MRVVPQGARLPWGAPRLRRAARTSSRGGVPNVSRETFVRFFAHPPPALARPSPRVLSHASLHCHLLSPIALTRSASLSYHAPMGTKEQLLRLLEENRERYVSGAAMAQAIGVSRNAVWKAVEALRAEGYAIDAVTNKGYALSQENDLLSPQGIERFLPPGHPFAISVRKRVDSTNSEARRRAAEGAPEGTVIVAEEQTAGKGRPGKTFFSPASSGLYLSIVLRPTLAADRGQFLTCAAAVAGAQAIEQVTGKEALIKWVNDIYCDERKVAGILTEGMVDMESGRFEHAVLGIGVNVKPPADGFPRDIADVAGAVLDDRTGAVRCELAAAILTRFWNLYRHVADASFYDEYRRRCFLLGQPLVVRQGPSRVRARAVDLTPDFKLVVELPDKTRRELPYGEVSTRLT</sequence>
<dbReference type="GO" id="GO:0005524">
    <property type="term" value="F:ATP binding"/>
    <property type="evidence" value="ECO:0007669"/>
    <property type="project" value="UniProtKB-UniRule"/>
</dbReference>
<proteinExistence type="inferred from homology"/>
<dbReference type="InterPro" id="IPR036388">
    <property type="entry name" value="WH-like_DNA-bd_sf"/>
</dbReference>
<dbReference type="PROSITE" id="PS51733">
    <property type="entry name" value="BPL_LPL_CATALYTIC"/>
    <property type="match status" value="1"/>
</dbReference>
<organism evidence="4 5">
    <name type="scientific">Eggerthella lenta (strain ATCC 25559 / DSM 2243 / CCUG 17323 / JCM 9979 / KCTC 3265 / NCTC 11813 / VPI 0255 / 1899 B)</name>
    <name type="common">Eubacterium lentum</name>
    <dbReference type="NCBI Taxonomy" id="479437"/>
    <lineage>
        <taxon>Bacteria</taxon>
        <taxon>Bacillati</taxon>
        <taxon>Actinomycetota</taxon>
        <taxon>Coriobacteriia</taxon>
        <taxon>Eggerthellales</taxon>
        <taxon>Eggerthellaceae</taxon>
        <taxon>Eggerthella</taxon>
    </lineage>
</organism>
<keyword evidence="2" id="KW-0067">ATP-binding</keyword>
<dbReference type="InterPro" id="IPR030855">
    <property type="entry name" value="Bifunct_BirA"/>
</dbReference>
<keyword evidence="2" id="KW-0805">Transcription regulation</keyword>
<comment type="similarity">
    <text evidence="2">Belongs to the biotin--protein ligase family.</text>
</comment>
<dbReference type="BioCyc" id="ELEN479437:G1GFY-2702-MONOMER"/>
<evidence type="ECO:0000256" key="1">
    <source>
        <dbReference type="ARBA" id="ARBA00022598"/>
    </source>
</evidence>
<dbReference type="PaxDb" id="479437-Elen_2684"/>
<dbReference type="SUPFAM" id="SSF55681">
    <property type="entry name" value="Class II aaRS and biotin synthetases"/>
    <property type="match status" value="1"/>
</dbReference>
<keyword evidence="2" id="KW-0678">Repressor</keyword>
<dbReference type="NCBIfam" id="TIGR00121">
    <property type="entry name" value="birA_ligase"/>
    <property type="match status" value="1"/>
</dbReference>
<dbReference type="EC" id="6.3.4.15" evidence="2"/>
<dbReference type="eggNOG" id="COG0340">
    <property type="taxonomic scope" value="Bacteria"/>
</dbReference>
<dbReference type="HOGENOM" id="CLU_051096_0_1_11"/>
<keyword evidence="2" id="KW-0238">DNA-binding</keyword>
<evidence type="ECO:0000259" key="3">
    <source>
        <dbReference type="PROSITE" id="PS51733"/>
    </source>
</evidence>
<dbReference type="HAMAP" id="MF_00978">
    <property type="entry name" value="Bifunct_BirA"/>
    <property type="match status" value="1"/>
</dbReference>
<dbReference type="CDD" id="cd16442">
    <property type="entry name" value="BPL"/>
    <property type="match status" value="1"/>
</dbReference>
<dbReference type="PANTHER" id="PTHR12835">
    <property type="entry name" value="BIOTIN PROTEIN LIGASE"/>
    <property type="match status" value="1"/>
</dbReference>
<keyword evidence="2" id="KW-0547">Nucleotide-binding</keyword>
<keyword evidence="2" id="KW-0804">Transcription</keyword>
<dbReference type="SUPFAM" id="SSF46785">
    <property type="entry name" value="Winged helix' DNA-binding domain"/>
    <property type="match status" value="1"/>
</dbReference>
<dbReference type="InterPro" id="IPR004143">
    <property type="entry name" value="BPL_LPL_catalytic"/>
</dbReference>
<dbReference type="PANTHER" id="PTHR12835:SF5">
    <property type="entry name" value="BIOTIN--PROTEIN LIGASE"/>
    <property type="match status" value="1"/>
</dbReference>
<dbReference type="GO" id="GO:0003677">
    <property type="term" value="F:DNA binding"/>
    <property type="evidence" value="ECO:0007669"/>
    <property type="project" value="UniProtKB-UniRule"/>
</dbReference>
<dbReference type="InterPro" id="IPR013196">
    <property type="entry name" value="HTH_11"/>
</dbReference>
<comment type="function">
    <text evidence="2">Acts both as a biotin--[acetyl-CoA-carboxylase] ligase and a repressor.</text>
</comment>
<evidence type="ECO:0000313" key="4">
    <source>
        <dbReference type="EMBL" id="ACV56633.1"/>
    </source>
</evidence>
<evidence type="ECO:0000256" key="2">
    <source>
        <dbReference type="HAMAP-Rule" id="MF_00978"/>
    </source>
</evidence>
<feature type="binding site" evidence="2">
    <location>
        <position position="268"/>
    </location>
    <ligand>
        <name>biotin</name>
        <dbReference type="ChEBI" id="CHEBI:57586"/>
    </ligand>
</feature>
<evidence type="ECO:0000313" key="5">
    <source>
        <dbReference type="Proteomes" id="UP000001377"/>
    </source>
</evidence>
<dbReference type="GO" id="GO:0005737">
    <property type="term" value="C:cytoplasm"/>
    <property type="evidence" value="ECO:0007669"/>
    <property type="project" value="TreeGrafter"/>
</dbReference>
<feature type="binding site" evidence="2">
    <location>
        <position position="197"/>
    </location>
    <ligand>
        <name>biotin</name>
        <dbReference type="ChEBI" id="CHEBI:57586"/>
    </ligand>
</feature>
<dbReference type="Gene3D" id="3.30.930.10">
    <property type="entry name" value="Bira Bifunctional Protein, Domain 2"/>
    <property type="match status" value="1"/>
</dbReference>
<dbReference type="GO" id="GO:0006355">
    <property type="term" value="P:regulation of DNA-templated transcription"/>
    <property type="evidence" value="ECO:0007669"/>
    <property type="project" value="UniProtKB-UniRule"/>
</dbReference>
<dbReference type="Pfam" id="PF08279">
    <property type="entry name" value="HTH_11"/>
    <property type="match status" value="1"/>
</dbReference>
<feature type="domain" description="BPL/LPL catalytic" evidence="3">
    <location>
        <begin position="150"/>
        <end position="342"/>
    </location>
</feature>
<protein>
    <recommendedName>
        <fullName evidence="2">Bifunctional ligase/repressor BirA</fullName>
    </recommendedName>
    <alternativeName>
        <fullName evidence="2">Biotin--[acetyl-CoA-carboxylase] ligase</fullName>
        <ecNumber evidence="2">6.3.4.15</ecNumber>
    </alternativeName>
    <alternativeName>
        <fullName evidence="2">Biotin--protein ligase</fullName>
    </alternativeName>
    <alternativeName>
        <fullName evidence="2">Biotin-[acetyl-CoA carboxylase] synthetase</fullName>
    </alternativeName>
</protein>
<dbReference type="Gene3D" id="1.10.10.10">
    <property type="entry name" value="Winged helix-like DNA-binding domain superfamily/Winged helix DNA-binding domain"/>
    <property type="match status" value="1"/>
</dbReference>
<feature type="binding site" evidence="2">
    <location>
        <begin position="173"/>
        <end position="175"/>
    </location>
    <ligand>
        <name>biotin</name>
        <dbReference type="ChEBI" id="CHEBI:57586"/>
    </ligand>
</feature>
<keyword evidence="5" id="KW-1185">Reference proteome</keyword>
<dbReference type="EMBL" id="CP001726">
    <property type="protein sequence ID" value="ACV56633.1"/>
    <property type="molecule type" value="Genomic_DNA"/>
</dbReference>
<keyword evidence="2" id="KW-0092">Biotin</keyword>
<feature type="DNA-binding region" description="H-T-H motif" evidence="2">
    <location>
        <begin position="103"/>
        <end position="122"/>
    </location>
</feature>
<gene>
    <name evidence="2" type="primary">birA</name>
    <name evidence="4" type="ordered locus">Elen_2684</name>
</gene>
<dbReference type="eggNOG" id="COG1654">
    <property type="taxonomic scope" value="Bacteria"/>
</dbReference>
<name>C8WMD8_EGGLE</name>
<dbReference type="Pfam" id="PF03099">
    <property type="entry name" value="BPL_LplA_LipB"/>
    <property type="match status" value="1"/>
</dbReference>
<comment type="catalytic activity">
    <reaction evidence="2">
        <text>biotin + L-lysyl-[protein] + ATP = N(6)-biotinyl-L-lysyl-[protein] + AMP + diphosphate + H(+)</text>
        <dbReference type="Rhea" id="RHEA:11756"/>
        <dbReference type="Rhea" id="RHEA-COMP:9752"/>
        <dbReference type="Rhea" id="RHEA-COMP:10505"/>
        <dbReference type="ChEBI" id="CHEBI:15378"/>
        <dbReference type="ChEBI" id="CHEBI:29969"/>
        <dbReference type="ChEBI" id="CHEBI:30616"/>
        <dbReference type="ChEBI" id="CHEBI:33019"/>
        <dbReference type="ChEBI" id="CHEBI:57586"/>
        <dbReference type="ChEBI" id="CHEBI:83144"/>
        <dbReference type="ChEBI" id="CHEBI:456215"/>
        <dbReference type="EC" id="6.3.4.15"/>
    </reaction>
</comment>
<dbReference type="Proteomes" id="UP000001377">
    <property type="component" value="Chromosome"/>
</dbReference>
<keyword evidence="1 2" id="KW-0436">Ligase</keyword>
<dbReference type="KEGG" id="ele:Elen_2684"/>
<dbReference type="STRING" id="479437.Elen_2684"/>
<dbReference type="GO" id="GO:0004077">
    <property type="term" value="F:biotin--[biotin carboxyl-carrier protein] ligase activity"/>
    <property type="evidence" value="ECO:0007669"/>
    <property type="project" value="UniProtKB-UniRule"/>
</dbReference>
<dbReference type="InterPro" id="IPR004408">
    <property type="entry name" value="Biotin_CoA_COase_ligase"/>
</dbReference>
<comment type="caution">
    <text evidence="2">Lacks conserved residue(s) required for the propagation of feature annotation.</text>
</comment>
<dbReference type="AlphaFoldDB" id="C8WMD8"/>
<reference evidence="4 5" key="1">
    <citation type="journal article" date="2009" name="Stand. Genomic Sci.">
        <title>Complete genome sequence of Eggerthella lenta type strain (IPP VPI 0255).</title>
        <authorList>
            <person name="Saunders E."/>
            <person name="Pukall R."/>
            <person name="Abt B."/>
            <person name="Lapidus A."/>
            <person name="Glavina Del Rio T."/>
            <person name="Copeland A."/>
            <person name="Tice H."/>
            <person name="Cheng J.F."/>
            <person name="Lucas S."/>
            <person name="Chen F."/>
            <person name="Nolan M."/>
            <person name="Bruce D."/>
            <person name="Goodwin L."/>
            <person name="Pitluck S."/>
            <person name="Ivanova N."/>
            <person name="Mavromatis K."/>
            <person name="Ovchinnikova G."/>
            <person name="Pati A."/>
            <person name="Chen A."/>
            <person name="Palaniappan K."/>
            <person name="Land M."/>
            <person name="Hauser L."/>
            <person name="Chang Y.J."/>
            <person name="Jeffries C.D."/>
            <person name="Chain P."/>
            <person name="Meincke L."/>
            <person name="Sims D."/>
            <person name="Brettin T."/>
            <person name="Detter J.C."/>
            <person name="Goker M."/>
            <person name="Bristow J."/>
            <person name="Eisen J.A."/>
            <person name="Markowitz V."/>
            <person name="Hugenholtz P."/>
            <person name="Kyrpides N.C."/>
            <person name="Klenk H.P."/>
            <person name="Han C."/>
        </authorList>
    </citation>
    <scope>NUCLEOTIDE SEQUENCE [LARGE SCALE GENOMIC DNA]</scope>
    <source>
        <strain evidence="5">ATCC 25559 / DSM 2243 / CCUG 17323 / JCM 9979 / KCTC 3265 / NCTC 11813 / VPI 0255 / 1899 B</strain>
    </source>
</reference>